<dbReference type="EMBL" id="FOSJ01000032">
    <property type="protein sequence ID" value="SFK41742.1"/>
    <property type="molecule type" value="Genomic_DNA"/>
</dbReference>
<dbReference type="SUPFAM" id="SSF54913">
    <property type="entry name" value="GlnB-like"/>
    <property type="match status" value="1"/>
</dbReference>
<dbReference type="RefSeq" id="WP_091898025.1">
    <property type="nucleotide sequence ID" value="NZ_FOSJ01000032.1"/>
</dbReference>
<reference evidence="2" key="1">
    <citation type="submission" date="2016-10" db="EMBL/GenBank/DDBJ databases">
        <authorList>
            <person name="Varghese N."/>
            <person name="Submissions S."/>
        </authorList>
    </citation>
    <scope>NUCLEOTIDE SEQUENCE [LARGE SCALE GENOMIC DNA]</scope>
    <source>
        <strain evidence="2">DSM 16108</strain>
    </source>
</reference>
<keyword evidence="2" id="KW-1185">Reference proteome</keyword>
<sequence>MSEKKNDNKILVIMILNKTELLDELLLEFTNVGIDSATVLNSVGMAQQLSSLEDTRIISTIRPFITSDHSENKMIFTIVDESQVETIRKVVNDVIGDLSNPDTGVLFALPTLFTEGFH</sequence>
<evidence type="ECO:0000313" key="2">
    <source>
        <dbReference type="Proteomes" id="UP000199589"/>
    </source>
</evidence>
<dbReference type="Proteomes" id="UP000199589">
    <property type="component" value="Unassembled WGS sequence"/>
</dbReference>
<dbReference type="OrthoDB" id="9810781at2"/>
<evidence type="ECO:0008006" key="3">
    <source>
        <dbReference type="Google" id="ProtNLM"/>
    </source>
</evidence>
<name>A0A1I3ZCL2_9LACT</name>
<evidence type="ECO:0000313" key="1">
    <source>
        <dbReference type="EMBL" id="SFK41742.1"/>
    </source>
</evidence>
<protein>
    <recommendedName>
        <fullName evidence="3">Nitrogen regulatory protein P-II family</fullName>
    </recommendedName>
</protein>
<proteinExistence type="predicted"/>
<dbReference type="InterPro" id="IPR011322">
    <property type="entry name" value="N-reg_PII-like_a/b"/>
</dbReference>
<dbReference type="STRING" id="258723.GCA_900169305_02183"/>
<organism evidence="1 2">
    <name type="scientific">Marinilactibacillus piezotolerans</name>
    <dbReference type="NCBI Taxonomy" id="258723"/>
    <lineage>
        <taxon>Bacteria</taxon>
        <taxon>Bacillati</taxon>
        <taxon>Bacillota</taxon>
        <taxon>Bacilli</taxon>
        <taxon>Lactobacillales</taxon>
        <taxon>Carnobacteriaceae</taxon>
        <taxon>Marinilactibacillus</taxon>
    </lineage>
</organism>
<accession>A0A1I3ZCL2</accession>
<dbReference type="AlphaFoldDB" id="A0A1I3ZCL2"/>
<gene>
    <name evidence="1" type="ORF">SAMN04488569_10326</name>
</gene>